<reference evidence="2 3" key="1">
    <citation type="journal article" date="2021" name="Genome Biol.">
        <title>AFLAP: assembly-free linkage analysis pipeline using k-mers from genome sequencing data.</title>
        <authorList>
            <person name="Fletcher K."/>
            <person name="Zhang L."/>
            <person name="Gil J."/>
            <person name="Han R."/>
            <person name="Cavanaugh K."/>
            <person name="Michelmore R."/>
        </authorList>
    </citation>
    <scope>NUCLEOTIDE SEQUENCE [LARGE SCALE GENOMIC DNA]</scope>
    <source>
        <strain evidence="2 3">SF5</strain>
    </source>
</reference>
<dbReference type="RefSeq" id="XP_067820647.1">
    <property type="nucleotide sequence ID" value="XM_067961594.1"/>
</dbReference>
<comment type="caution">
    <text evidence="2">The sequence shown here is derived from an EMBL/GenBank/DDBJ whole genome shotgun (WGS) entry which is preliminary data.</text>
</comment>
<evidence type="ECO:0000256" key="1">
    <source>
        <dbReference type="SAM" id="SignalP"/>
    </source>
</evidence>
<dbReference type="Proteomes" id="UP000294530">
    <property type="component" value="Unassembled WGS sequence"/>
</dbReference>
<evidence type="ECO:0000313" key="2">
    <source>
        <dbReference type="EMBL" id="TDH71148.1"/>
    </source>
</evidence>
<dbReference type="GeneID" id="94347265"/>
<keyword evidence="3" id="KW-1185">Reference proteome</keyword>
<gene>
    <name evidence="2" type="ORF">CCR75_003500</name>
</gene>
<dbReference type="AlphaFoldDB" id="A0A976FQM4"/>
<dbReference type="KEGG" id="blac:94347265"/>
<proteinExistence type="predicted"/>
<accession>A0A976FQM4</accession>
<dbReference type="EMBL" id="SHOA02000004">
    <property type="protein sequence ID" value="TDH71148.1"/>
    <property type="molecule type" value="Genomic_DNA"/>
</dbReference>
<sequence>MTPIVRVWPICHPAIFLIVDLLTVLEESLQTDALDLCSSIKVESTLRHVVGPTALCIYRLVRSPSPNLLRASLGGTISTGIPVTRSLSTQQSSLSLSPF</sequence>
<keyword evidence="1" id="KW-0732">Signal</keyword>
<evidence type="ECO:0008006" key="4">
    <source>
        <dbReference type="Google" id="ProtNLM"/>
    </source>
</evidence>
<protein>
    <recommendedName>
        <fullName evidence="4">Secreted protein</fullName>
    </recommendedName>
</protein>
<evidence type="ECO:0000313" key="3">
    <source>
        <dbReference type="Proteomes" id="UP000294530"/>
    </source>
</evidence>
<organism evidence="2 3">
    <name type="scientific">Bremia lactucae</name>
    <name type="common">Lettuce downy mildew</name>
    <dbReference type="NCBI Taxonomy" id="4779"/>
    <lineage>
        <taxon>Eukaryota</taxon>
        <taxon>Sar</taxon>
        <taxon>Stramenopiles</taxon>
        <taxon>Oomycota</taxon>
        <taxon>Peronosporomycetes</taxon>
        <taxon>Peronosporales</taxon>
        <taxon>Peronosporaceae</taxon>
        <taxon>Bremia</taxon>
    </lineage>
</organism>
<feature type="signal peptide" evidence="1">
    <location>
        <begin position="1"/>
        <end position="33"/>
    </location>
</feature>
<feature type="chain" id="PRO_5038114046" description="Secreted protein" evidence="1">
    <location>
        <begin position="34"/>
        <end position="99"/>
    </location>
</feature>
<name>A0A976FQM4_BRELC</name>